<gene>
    <name evidence="3" type="ORF">MtrunA17_Chr5g0443771</name>
</gene>
<dbReference type="EMBL" id="PSQE01000005">
    <property type="protein sequence ID" value="RHN57747.1"/>
    <property type="molecule type" value="Genomic_DNA"/>
</dbReference>
<dbReference type="Proteomes" id="UP000265566">
    <property type="component" value="Chromosome 5"/>
</dbReference>
<dbReference type="Pfam" id="PF00931">
    <property type="entry name" value="NB-ARC"/>
    <property type="match status" value="1"/>
</dbReference>
<accession>A0A396I4G9</accession>
<dbReference type="GO" id="GO:0043531">
    <property type="term" value="F:ADP binding"/>
    <property type="evidence" value="ECO:0007669"/>
    <property type="project" value="InterPro"/>
</dbReference>
<keyword evidence="1" id="KW-0520">NAD</keyword>
<dbReference type="PANTHER" id="PTHR11017">
    <property type="entry name" value="LEUCINE-RICH REPEAT-CONTAINING PROTEIN"/>
    <property type="match status" value="1"/>
</dbReference>
<dbReference type="InterPro" id="IPR027417">
    <property type="entry name" value="P-loop_NTPase"/>
</dbReference>
<dbReference type="GO" id="GO:0007165">
    <property type="term" value="P:signal transduction"/>
    <property type="evidence" value="ECO:0007669"/>
    <property type="project" value="InterPro"/>
</dbReference>
<sequence length="404" mass="46768">MCFKSREETSDQLLEAFKDDDCSMIGLYGKQGSGKTALVKAMGEKVKYLNIFHEILFVSVTKNPNITAMQDEIADSLNIRFDEAERARLISSTIENMDRPILVIFDDVREKFNPEDVGIPLKSNRCKVLLITFFQQDCDLMYCQRKIQLNPLSTEETWTLFKKKSGSIHDEYLCSIDLLNLAREVASKCEGLPRKVEDVGHRLRGEPIEKWKVLLDSLKHSLTKYQIFLSFRGIDTRDTFTGSLYHALDQMEFTTFFDGDGLHTGDQISPTLLNSIEAARLSIVVLSENYASSTWCLDELVKILECRKSNNQLVWPIFFKVEPSEIRYMRECYGKDMARHERRFGIDSERVQKWRSALIEVSNISGKTYRSGYEYKLIQEIVEDAKTHVQNKTCTYGLQRLQRY</sequence>
<dbReference type="Gramene" id="rna33331">
    <property type="protein sequence ID" value="RHN57747.1"/>
    <property type="gene ID" value="gene33331"/>
</dbReference>
<dbReference type="InterPro" id="IPR002182">
    <property type="entry name" value="NB-ARC"/>
</dbReference>
<dbReference type="Gene3D" id="3.40.50.300">
    <property type="entry name" value="P-loop containing nucleotide triphosphate hydrolases"/>
    <property type="match status" value="1"/>
</dbReference>
<dbReference type="SMART" id="SM00255">
    <property type="entry name" value="TIR"/>
    <property type="match status" value="1"/>
</dbReference>
<dbReference type="SUPFAM" id="SSF52540">
    <property type="entry name" value="P-loop containing nucleoside triphosphate hydrolases"/>
    <property type="match status" value="1"/>
</dbReference>
<dbReference type="PROSITE" id="PS50104">
    <property type="entry name" value="TIR"/>
    <property type="match status" value="1"/>
</dbReference>
<dbReference type="SUPFAM" id="SSF52200">
    <property type="entry name" value="Toll/Interleukin receptor TIR domain"/>
    <property type="match status" value="1"/>
</dbReference>
<dbReference type="InterPro" id="IPR044974">
    <property type="entry name" value="Disease_R_plants"/>
</dbReference>
<comment type="caution">
    <text evidence="3">The sequence shown here is derived from an EMBL/GenBank/DDBJ whole genome shotgun (WGS) entry which is preliminary data.</text>
</comment>
<reference evidence="4" key="1">
    <citation type="journal article" date="2018" name="Nat. Plants">
        <title>Whole-genome landscape of Medicago truncatula symbiotic genes.</title>
        <authorList>
            <person name="Pecrix Y."/>
            <person name="Staton S.E."/>
            <person name="Sallet E."/>
            <person name="Lelandais-Briere C."/>
            <person name="Moreau S."/>
            <person name="Carrere S."/>
            <person name="Blein T."/>
            <person name="Jardinaud M.F."/>
            <person name="Latrasse D."/>
            <person name="Zouine M."/>
            <person name="Zahm M."/>
            <person name="Kreplak J."/>
            <person name="Mayjonade B."/>
            <person name="Satge C."/>
            <person name="Perez M."/>
            <person name="Cauet S."/>
            <person name="Marande W."/>
            <person name="Chantry-Darmon C."/>
            <person name="Lopez-Roques C."/>
            <person name="Bouchez O."/>
            <person name="Berard A."/>
            <person name="Debelle F."/>
            <person name="Munos S."/>
            <person name="Bendahmane A."/>
            <person name="Berges H."/>
            <person name="Niebel A."/>
            <person name="Buitink J."/>
            <person name="Frugier F."/>
            <person name="Benhamed M."/>
            <person name="Crespi M."/>
            <person name="Gouzy J."/>
            <person name="Gamas P."/>
        </authorList>
    </citation>
    <scope>NUCLEOTIDE SEQUENCE [LARGE SCALE GENOMIC DNA]</scope>
    <source>
        <strain evidence="4">cv. Jemalong A17</strain>
    </source>
</reference>
<dbReference type="Gene3D" id="3.40.50.10140">
    <property type="entry name" value="Toll/interleukin-1 receptor homology (TIR) domain"/>
    <property type="match status" value="1"/>
</dbReference>
<evidence type="ECO:0000259" key="2">
    <source>
        <dbReference type="PROSITE" id="PS50104"/>
    </source>
</evidence>
<dbReference type="GO" id="GO:0006952">
    <property type="term" value="P:defense response"/>
    <property type="evidence" value="ECO:0007669"/>
    <property type="project" value="InterPro"/>
</dbReference>
<dbReference type="Pfam" id="PF01582">
    <property type="entry name" value="TIR"/>
    <property type="match status" value="1"/>
</dbReference>
<dbReference type="InterPro" id="IPR000157">
    <property type="entry name" value="TIR_dom"/>
</dbReference>
<evidence type="ECO:0000313" key="4">
    <source>
        <dbReference type="Proteomes" id="UP000265566"/>
    </source>
</evidence>
<protein>
    <submittedName>
        <fullName evidence="3">Putative TIR domain, P-loop containing nucleoside triphosphate hydrolase</fullName>
    </submittedName>
</protein>
<evidence type="ECO:0000313" key="3">
    <source>
        <dbReference type="EMBL" id="RHN57747.1"/>
    </source>
</evidence>
<proteinExistence type="predicted"/>
<dbReference type="FunFam" id="3.40.50.10140:FF:000007">
    <property type="entry name" value="Disease resistance protein (TIR-NBS-LRR class)"/>
    <property type="match status" value="1"/>
</dbReference>
<dbReference type="PANTHER" id="PTHR11017:SF570">
    <property type="entry name" value="DISEASE RESISTANCE PROTEIN (TIR-NBS CLASS)-RELATED"/>
    <property type="match status" value="1"/>
</dbReference>
<dbReference type="PRINTS" id="PR00364">
    <property type="entry name" value="DISEASERSIST"/>
</dbReference>
<dbReference type="GO" id="GO:0016787">
    <property type="term" value="F:hydrolase activity"/>
    <property type="evidence" value="ECO:0007669"/>
    <property type="project" value="UniProtKB-KW"/>
</dbReference>
<dbReference type="InterPro" id="IPR035897">
    <property type="entry name" value="Toll_tir_struct_dom_sf"/>
</dbReference>
<evidence type="ECO:0000256" key="1">
    <source>
        <dbReference type="ARBA" id="ARBA00023027"/>
    </source>
</evidence>
<organism evidence="3 4">
    <name type="scientific">Medicago truncatula</name>
    <name type="common">Barrel medic</name>
    <name type="synonym">Medicago tribuloides</name>
    <dbReference type="NCBI Taxonomy" id="3880"/>
    <lineage>
        <taxon>Eukaryota</taxon>
        <taxon>Viridiplantae</taxon>
        <taxon>Streptophyta</taxon>
        <taxon>Embryophyta</taxon>
        <taxon>Tracheophyta</taxon>
        <taxon>Spermatophyta</taxon>
        <taxon>Magnoliopsida</taxon>
        <taxon>eudicotyledons</taxon>
        <taxon>Gunneridae</taxon>
        <taxon>Pentapetalae</taxon>
        <taxon>rosids</taxon>
        <taxon>fabids</taxon>
        <taxon>Fabales</taxon>
        <taxon>Fabaceae</taxon>
        <taxon>Papilionoideae</taxon>
        <taxon>50 kb inversion clade</taxon>
        <taxon>NPAAA clade</taxon>
        <taxon>Hologalegina</taxon>
        <taxon>IRL clade</taxon>
        <taxon>Trifolieae</taxon>
        <taxon>Medicago</taxon>
    </lineage>
</organism>
<name>A0A396I4G9_MEDTR</name>
<feature type="domain" description="TIR" evidence="2">
    <location>
        <begin position="223"/>
        <end position="389"/>
    </location>
</feature>
<keyword evidence="3" id="KW-0378">Hydrolase</keyword>
<dbReference type="AlphaFoldDB" id="A0A396I4G9"/>